<sequence>MLLHSALGLRPGVHAAADILRAAGHTVVVPDYYDGEVFDEVEDGLRKRDALGVEEIRRRVRRFGESVDRPVVFAGFSLGAAAAGTLAASHPAARGLILMHGAVADDALAGPWPAGVPVQVHYGEGDPWVEPATVAELERLVTASGAAFEVHTYPTDAHLFADPGLPDYDPCAATLMWQRVTEFLKRISD</sequence>
<dbReference type="PANTHER" id="PTHR46623">
    <property type="entry name" value="CARBOXYMETHYLENEBUTENOLIDASE-RELATED"/>
    <property type="match status" value="1"/>
</dbReference>
<keyword evidence="3" id="KW-1185">Reference proteome</keyword>
<gene>
    <name evidence="2" type="ORF">FHX40_0073</name>
</gene>
<reference evidence="2 3" key="1">
    <citation type="submission" date="2019-06" db="EMBL/GenBank/DDBJ databases">
        <title>Sequencing the genomes of 1000 actinobacteria strains.</title>
        <authorList>
            <person name="Klenk H.-P."/>
        </authorList>
    </citation>
    <scope>NUCLEOTIDE SEQUENCE [LARGE SCALE GENOMIC DNA]</scope>
    <source>
        <strain evidence="2 3">DSM 43186</strain>
    </source>
</reference>
<organism evidence="2 3">
    <name type="scientific">Thermopolyspora flexuosa</name>
    <dbReference type="NCBI Taxonomy" id="103836"/>
    <lineage>
        <taxon>Bacteria</taxon>
        <taxon>Bacillati</taxon>
        <taxon>Actinomycetota</taxon>
        <taxon>Actinomycetes</taxon>
        <taxon>Streptosporangiales</taxon>
        <taxon>Streptosporangiaceae</taxon>
        <taxon>Thermopolyspora</taxon>
    </lineage>
</organism>
<dbReference type="Pfam" id="PF01738">
    <property type="entry name" value="DLH"/>
    <property type="match status" value="1"/>
</dbReference>
<evidence type="ECO:0000313" key="2">
    <source>
        <dbReference type="EMBL" id="TQM73434.1"/>
    </source>
</evidence>
<dbReference type="InterPro" id="IPR051049">
    <property type="entry name" value="Dienelactone_hydrolase-like"/>
</dbReference>
<dbReference type="Gene3D" id="3.40.50.1820">
    <property type="entry name" value="alpha/beta hydrolase"/>
    <property type="match status" value="1"/>
</dbReference>
<accession>A0A543IS79</accession>
<name>A0A543IS79_9ACTN</name>
<protein>
    <submittedName>
        <fullName evidence="2">Dienelactone hydrolase</fullName>
    </submittedName>
</protein>
<comment type="caution">
    <text evidence="2">The sequence shown here is derived from an EMBL/GenBank/DDBJ whole genome shotgun (WGS) entry which is preliminary data.</text>
</comment>
<proteinExistence type="predicted"/>
<keyword evidence="2" id="KW-0378">Hydrolase</keyword>
<dbReference type="InterPro" id="IPR029058">
    <property type="entry name" value="AB_hydrolase_fold"/>
</dbReference>
<dbReference type="Proteomes" id="UP000319213">
    <property type="component" value="Unassembled WGS sequence"/>
</dbReference>
<dbReference type="SUPFAM" id="SSF53474">
    <property type="entry name" value="alpha/beta-Hydrolases"/>
    <property type="match status" value="1"/>
</dbReference>
<evidence type="ECO:0000259" key="1">
    <source>
        <dbReference type="Pfam" id="PF01738"/>
    </source>
</evidence>
<feature type="domain" description="Dienelactone hydrolase" evidence="1">
    <location>
        <begin position="3"/>
        <end position="187"/>
    </location>
</feature>
<evidence type="ECO:0000313" key="3">
    <source>
        <dbReference type="Proteomes" id="UP000319213"/>
    </source>
</evidence>
<dbReference type="AlphaFoldDB" id="A0A543IS79"/>
<dbReference type="InterPro" id="IPR002925">
    <property type="entry name" value="Dienelactn_hydro"/>
</dbReference>
<dbReference type="EMBL" id="VFPQ01000001">
    <property type="protein sequence ID" value="TQM73434.1"/>
    <property type="molecule type" value="Genomic_DNA"/>
</dbReference>
<dbReference type="GO" id="GO:0016787">
    <property type="term" value="F:hydrolase activity"/>
    <property type="evidence" value="ECO:0007669"/>
    <property type="project" value="UniProtKB-KW"/>
</dbReference>
<dbReference type="PANTHER" id="PTHR46623:SF6">
    <property type="entry name" value="ALPHA_BETA-HYDROLASES SUPERFAMILY PROTEIN"/>
    <property type="match status" value="1"/>
</dbReference>